<dbReference type="GO" id="GO:0016887">
    <property type="term" value="F:ATP hydrolysis activity"/>
    <property type="evidence" value="ECO:0007669"/>
    <property type="project" value="InterPro"/>
</dbReference>
<protein>
    <submittedName>
        <fullName evidence="14">Dipeptide/oligopeptide/nickel ABC transporter permease/ATP-binding protein</fullName>
    </submittedName>
</protein>
<comment type="caution">
    <text evidence="14">The sequence shown here is derived from an EMBL/GenBank/DDBJ whole genome shotgun (WGS) entry which is preliminary data.</text>
</comment>
<feature type="transmembrane region" description="Helical" evidence="11">
    <location>
        <begin position="12"/>
        <end position="32"/>
    </location>
</feature>
<keyword evidence="5" id="KW-1003">Cell membrane</keyword>
<evidence type="ECO:0000256" key="3">
    <source>
        <dbReference type="ARBA" id="ARBA00005417"/>
    </source>
</evidence>
<dbReference type="Gene3D" id="1.10.3720.10">
    <property type="entry name" value="MetI-like"/>
    <property type="match status" value="1"/>
</dbReference>
<comment type="similarity">
    <text evidence="3">Belongs to the ABC transporter superfamily.</text>
</comment>
<feature type="domain" description="ABC transmembrane type-1" evidence="13">
    <location>
        <begin position="71"/>
        <end position="260"/>
    </location>
</feature>
<dbReference type="SMART" id="SM00382">
    <property type="entry name" value="AAA"/>
    <property type="match status" value="1"/>
</dbReference>
<evidence type="ECO:0000313" key="15">
    <source>
        <dbReference type="Proteomes" id="UP000294513"/>
    </source>
</evidence>
<dbReference type="Gene3D" id="3.40.50.300">
    <property type="entry name" value="P-loop containing nucleotide triphosphate hydrolases"/>
    <property type="match status" value="1"/>
</dbReference>
<dbReference type="SUPFAM" id="SSF161098">
    <property type="entry name" value="MetI-like"/>
    <property type="match status" value="1"/>
</dbReference>
<evidence type="ECO:0000256" key="7">
    <source>
        <dbReference type="ARBA" id="ARBA00022741"/>
    </source>
</evidence>
<dbReference type="Pfam" id="PF00528">
    <property type="entry name" value="BPD_transp_1"/>
    <property type="match status" value="1"/>
</dbReference>
<feature type="transmembrane region" description="Helical" evidence="11">
    <location>
        <begin position="75"/>
        <end position="98"/>
    </location>
</feature>
<evidence type="ECO:0000256" key="5">
    <source>
        <dbReference type="ARBA" id="ARBA00022475"/>
    </source>
</evidence>
<dbReference type="PROSITE" id="PS00211">
    <property type="entry name" value="ABC_TRANSPORTER_1"/>
    <property type="match status" value="1"/>
</dbReference>
<accession>A0A4R5C0V6</accession>
<feature type="domain" description="ABC transporter" evidence="12">
    <location>
        <begin position="309"/>
        <end position="509"/>
    </location>
</feature>
<evidence type="ECO:0000256" key="6">
    <source>
        <dbReference type="ARBA" id="ARBA00022692"/>
    </source>
</evidence>
<dbReference type="InterPro" id="IPR003593">
    <property type="entry name" value="AAA+_ATPase"/>
</dbReference>
<keyword evidence="9 11" id="KW-1133">Transmembrane helix</keyword>
<keyword evidence="7" id="KW-0547">Nucleotide-binding</keyword>
<sequence length="510" mass="52125">MPRRALRTTTGLIGLVLILAAVALAIVGPVFWDSEATRIDAADINAPASGEHWFGTDGLGRDVFARTMVAARLSLTLAVLATLLGVGAGVLLGALPTVLGRRGARLVTTLVELLLAFPGLILAMFLAVVSGLGARGAVLGIGCATAPGFARLTQTMAASVAGSDYLAAAKVLGVGRTRRLTRYVLPNIAEPLILGFTVTLGQSLLALAGLSFLGLGVQAPTYDWGRLVGEGMPGIFVSPLTALGPALAICIAAIGFTLFGEGLSQAASGRAVVRWRAEPTDPKAVPPVPAGTADTAGADDKAVDEKAVLDVRDLTVTFPGGVRPVRGVSFTVRPGQVIGIVGESGSGKSLTAAAIAGLVPHPGAVGATRLEIAGADPRALGPAERRRLLGTKLALVFQDPMSALNPALRVGTQLAEVVTTHRGAGRTAARKSVVAGLGQVALPDPERRVRQYPHEYSGGMRQRAVIAMGLMAEPDVIVADEPTTALDVTVQRQILALLGEVTGGAGRGLS</sequence>
<evidence type="ECO:0000256" key="2">
    <source>
        <dbReference type="ARBA" id="ARBA00004202"/>
    </source>
</evidence>
<dbReference type="CDD" id="cd06261">
    <property type="entry name" value="TM_PBP2"/>
    <property type="match status" value="1"/>
</dbReference>
<dbReference type="InterPro" id="IPR003439">
    <property type="entry name" value="ABC_transporter-like_ATP-bd"/>
</dbReference>
<dbReference type="AlphaFoldDB" id="A0A4R5C0V6"/>
<dbReference type="InterPro" id="IPR050388">
    <property type="entry name" value="ABC_Ni/Peptide_Import"/>
</dbReference>
<dbReference type="RefSeq" id="WP_131892773.1">
    <property type="nucleotide sequence ID" value="NZ_SMKU01000051.1"/>
</dbReference>
<evidence type="ECO:0000256" key="8">
    <source>
        <dbReference type="ARBA" id="ARBA00022840"/>
    </source>
</evidence>
<evidence type="ECO:0000256" key="4">
    <source>
        <dbReference type="ARBA" id="ARBA00022448"/>
    </source>
</evidence>
<dbReference type="EMBL" id="SMKU01000051">
    <property type="protein sequence ID" value="TDD90384.1"/>
    <property type="molecule type" value="Genomic_DNA"/>
</dbReference>
<keyword evidence="4 11" id="KW-0813">Transport</keyword>
<keyword evidence="15" id="KW-1185">Reference proteome</keyword>
<dbReference type="OrthoDB" id="9809030at2"/>
<name>A0A4R5C0V6_9ACTN</name>
<dbReference type="InterPro" id="IPR000515">
    <property type="entry name" value="MetI-like"/>
</dbReference>
<dbReference type="Proteomes" id="UP000294513">
    <property type="component" value="Unassembled WGS sequence"/>
</dbReference>
<comment type="subcellular location">
    <subcellularLocation>
        <location evidence="11">Cell membrane</location>
        <topology evidence="11">Multi-pass membrane protein</topology>
    </subcellularLocation>
    <subcellularLocation>
        <location evidence="2">Cell membrane</location>
        <topology evidence="2">Peripheral membrane protein</topology>
    </subcellularLocation>
    <subcellularLocation>
        <location evidence="1">Membrane</location>
        <topology evidence="1">Multi-pass membrane protein</topology>
    </subcellularLocation>
</comment>
<dbReference type="InterPro" id="IPR027417">
    <property type="entry name" value="P-loop_NTPase"/>
</dbReference>
<evidence type="ECO:0000313" key="14">
    <source>
        <dbReference type="EMBL" id="TDD90384.1"/>
    </source>
</evidence>
<evidence type="ECO:0000256" key="9">
    <source>
        <dbReference type="ARBA" id="ARBA00022989"/>
    </source>
</evidence>
<dbReference type="CDD" id="cd03257">
    <property type="entry name" value="ABC_NikE_OppD_transporters"/>
    <property type="match status" value="1"/>
</dbReference>
<feature type="transmembrane region" description="Helical" evidence="11">
    <location>
        <begin position="235"/>
        <end position="260"/>
    </location>
</feature>
<dbReference type="InterPro" id="IPR035906">
    <property type="entry name" value="MetI-like_sf"/>
</dbReference>
<dbReference type="InterPro" id="IPR017871">
    <property type="entry name" value="ABC_transporter-like_CS"/>
</dbReference>
<proteinExistence type="inferred from homology"/>
<gene>
    <name evidence="14" type="ORF">E1298_13045</name>
</gene>
<dbReference type="PROSITE" id="PS50893">
    <property type="entry name" value="ABC_TRANSPORTER_2"/>
    <property type="match status" value="1"/>
</dbReference>
<evidence type="ECO:0000256" key="1">
    <source>
        <dbReference type="ARBA" id="ARBA00004141"/>
    </source>
</evidence>
<keyword evidence="6 11" id="KW-0812">Transmembrane</keyword>
<organism evidence="14 15">
    <name type="scientific">Actinomadura rubrisoli</name>
    <dbReference type="NCBI Taxonomy" id="2530368"/>
    <lineage>
        <taxon>Bacteria</taxon>
        <taxon>Bacillati</taxon>
        <taxon>Actinomycetota</taxon>
        <taxon>Actinomycetes</taxon>
        <taxon>Streptosporangiales</taxon>
        <taxon>Thermomonosporaceae</taxon>
        <taxon>Actinomadura</taxon>
    </lineage>
</organism>
<reference evidence="14 15" key="1">
    <citation type="submission" date="2019-03" db="EMBL/GenBank/DDBJ databases">
        <title>Draft genome sequences of novel Actinobacteria.</title>
        <authorList>
            <person name="Sahin N."/>
            <person name="Ay H."/>
            <person name="Saygin H."/>
        </authorList>
    </citation>
    <scope>NUCLEOTIDE SEQUENCE [LARGE SCALE GENOMIC DNA]</scope>
    <source>
        <strain evidence="14 15">H3C3</strain>
    </source>
</reference>
<dbReference type="GO" id="GO:0005524">
    <property type="term" value="F:ATP binding"/>
    <property type="evidence" value="ECO:0007669"/>
    <property type="project" value="UniProtKB-KW"/>
</dbReference>
<dbReference type="GO" id="GO:0005886">
    <property type="term" value="C:plasma membrane"/>
    <property type="evidence" value="ECO:0007669"/>
    <property type="project" value="UniProtKB-SubCell"/>
</dbReference>
<keyword evidence="8 14" id="KW-0067">ATP-binding</keyword>
<evidence type="ECO:0000259" key="12">
    <source>
        <dbReference type="PROSITE" id="PS50893"/>
    </source>
</evidence>
<dbReference type="PANTHER" id="PTHR43297:SF2">
    <property type="entry name" value="DIPEPTIDE TRANSPORT ATP-BINDING PROTEIN DPPD"/>
    <property type="match status" value="1"/>
</dbReference>
<dbReference type="PANTHER" id="PTHR43297">
    <property type="entry name" value="OLIGOPEPTIDE TRANSPORT ATP-BINDING PROTEIN APPD"/>
    <property type="match status" value="1"/>
</dbReference>
<evidence type="ECO:0000256" key="10">
    <source>
        <dbReference type="ARBA" id="ARBA00023136"/>
    </source>
</evidence>
<feature type="transmembrane region" description="Helical" evidence="11">
    <location>
        <begin position="192"/>
        <end position="215"/>
    </location>
</feature>
<dbReference type="SUPFAM" id="SSF52540">
    <property type="entry name" value="P-loop containing nucleoside triphosphate hydrolases"/>
    <property type="match status" value="1"/>
</dbReference>
<keyword evidence="10 11" id="KW-0472">Membrane</keyword>
<comment type="similarity">
    <text evidence="11">Belongs to the binding-protein-dependent transport system permease family.</text>
</comment>
<evidence type="ECO:0000259" key="13">
    <source>
        <dbReference type="PROSITE" id="PS50928"/>
    </source>
</evidence>
<dbReference type="PROSITE" id="PS50928">
    <property type="entry name" value="ABC_TM1"/>
    <property type="match status" value="1"/>
</dbReference>
<feature type="transmembrane region" description="Helical" evidence="11">
    <location>
        <begin position="110"/>
        <end position="132"/>
    </location>
</feature>
<feature type="non-terminal residue" evidence="14">
    <location>
        <position position="510"/>
    </location>
</feature>
<dbReference type="GO" id="GO:0055085">
    <property type="term" value="P:transmembrane transport"/>
    <property type="evidence" value="ECO:0007669"/>
    <property type="project" value="InterPro"/>
</dbReference>
<evidence type="ECO:0000256" key="11">
    <source>
        <dbReference type="RuleBase" id="RU363032"/>
    </source>
</evidence>
<dbReference type="Pfam" id="PF00005">
    <property type="entry name" value="ABC_tran"/>
    <property type="match status" value="1"/>
</dbReference>